<feature type="domain" description="Beta-lactamase-related" evidence="3">
    <location>
        <begin position="56"/>
        <end position="226"/>
    </location>
</feature>
<evidence type="ECO:0000313" key="4">
    <source>
        <dbReference type="EMBL" id="MDQ1022882.1"/>
    </source>
</evidence>
<organism evidence="4 5">
    <name type="scientific">Streptomyces umbrinus</name>
    <dbReference type="NCBI Taxonomy" id="67370"/>
    <lineage>
        <taxon>Bacteria</taxon>
        <taxon>Bacillati</taxon>
        <taxon>Actinomycetota</taxon>
        <taxon>Actinomycetes</taxon>
        <taxon>Kitasatosporales</taxon>
        <taxon>Streptomycetaceae</taxon>
        <taxon>Streptomyces</taxon>
        <taxon>Streptomyces phaeochromogenes group</taxon>
    </lineage>
</organism>
<evidence type="ECO:0000259" key="3">
    <source>
        <dbReference type="Pfam" id="PF00144"/>
    </source>
</evidence>
<gene>
    <name evidence="4" type="ORF">QF035_000464</name>
</gene>
<feature type="chain" id="PRO_5047100255" evidence="2">
    <location>
        <begin position="30"/>
        <end position="393"/>
    </location>
</feature>
<dbReference type="InterPro" id="IPR050491">
    <property type="entry name" value="AmpC-like"/>
</dbReference>
<dbReference type="PROSITE" id="PS51257">
    <property type="entry name" value="PROKAR_LIPOPROTEIN"/>
    <property type="match status" value="1"/>
</dbReference>
<name>A0ABU0SI04_9ACTN</name>
<accession>A0ABU0SI04</accession>
<evidence type="ECO:0000256" key="1">
    <source>
        <dbReference type="SAM" id="MobiDB-lite"/>
    </source>
</evidence>
<keyword evidence="2" id="KW-0732">Signal</keyword>
<dbReference type="EMBL" id="JAUSZI010000002">
    <property type="protein sequence ID" value="MDQ1022882.1"/>
    <property type="molecule type" value="Genomic_DNA"/>
</dbReference>
<keyword evidence="4" id="KW-0378">Hydrolase</keyword>
<dbReference type="Proteomes" id="UP001230328">
    <property type="component" value="Unassembled WGS sequence"/>
</dbReference>
<sequence>MKPKLTSHVVATTLVAGLACVGMTLPAAGATGSVTAPLHDTANSKALQAHADAVLKTGTVGVVARSTGPRGSRYATAGVADRATGNAVRPGDRFRIASTTKTFVAAVVLQLVGEGRLSLDDTVEHWLPGVVSGNGNDGSAITVRQLLQHTSGLFDYTVDFPEFASTAGYQADRYTTWTPERLVAIAMRHTPGFAPGDGWSYSNTNYILAGMIIQKATGHTWDQEATARHPPAGPARHRRPDDVPADGRTPSARLFLLRRGQGTDRRHRDQPHRGRHGGRHDQYDGRPHPLLPGAPRRAAAASAELAAMKTTVRALELDPGWPGVRYGLGLMEIPLSCGGAYYSHGGDMPGYTTRNGVSEDGRRTVVLNATSDGSTDSSTQQAANNLIDDELCA</sequence>
<proteinExistence type="predicted"/>
<feature type="region of interest" description="Disordered" evidence="1">
    <location>
        <begin position="221"/>
        <end position="295"/>
    </location>
</feature>
<dbReference type="InterPro" id="IPR001466">
    <property type="entry name" value="Beta-lactam-related"/>
</dbReference>
<dbReference type="EC" id="3.4.16.4" evidence="4"/>
<dbReference type="SUPFAM" id="SSF56601">
    <property type="entry name" value="beta-lactamase/transpeptidase-like"/>
    <property type="match status" value="1"/>
</dbReference>
<evidence type="ECO:0000256" key="2">
    <source>
        <dbReference type="SAM" id="SignalP"/>
    </source>
</evidence>
<dbReference type="Gene3D" id="3.40.710.10">
    <property type="entry name" value="DD-peptidase/beta-lactamase superfamily"/>
    <property type="match status" value="2"/>
</dbReference>
<feature type="compositionally biased region" description="Low complexity" evidence="1">
    <location>
        <begin position="370"/>
        <end position="379"/>
    </location>
</feature>
<feature type="signal peptide" evidence="2">
    <location>
        <begin position="1"/>
        <end position="29"/>
    </location>
</feature>
<dbReference type="PANTHER" id="PTHR46825:SF7">
    <property type="entry name" value="D-ALANYL-D-ALANINE CARBOXYPEPTIDASE"/>
    <property type="match status" value="1"/>
</dbReference>
<feature type="region of interest" description="Disordered" evidence="1">
    <location>
        <begin position="369"/>
        <end position="393"/>
    </location>
</feature>
<keyword evidence="4" id="KW-0645">Protease</keyword>
<evidence type="ECO:0000313" key="5">
    <source>
        <dbReference type="Proteomes" id="UP001230328"/>
    </source>
</evidence>
<reference evidence="4 5" key="1">
    <citation type="submission" date="2023-07" db="EMBL/GenBank/DDBJ databases">
        <title>Comparative genomics of wheat-associated soil bacteria to identify genetic determinants of phenazine resistance.</title>
        <authorList>
            <person name="Mouncey N."/>
        </authorList>
    </citation>
    <scope>NUCLEOTIDE SEQUENCE [LARGE SCALE GENOMIC DNA]</scope>
    <source>
        <strain evidence="4 5">V2I4</strain>
    </source>
</reference>
<keyword evidence="4" id="KW-0121">Carboxypeptidase</keyword>
<dbReference type="GO" id="GO:0009002">
    <property type="term" value="F:serine-type D-Ala-D-Ala carboxypeptidase activity"/>
    <property type="evidence" value="ECO:0007669"/>
    <property type="project" value="UniProtKB-EC"/>
</dbReference>
<dbReference type="InterPro" id="IPR023650">
    <property type="entry name" value="Beta-lactam_class-A_AS"/>
</dbReference>
<dbReference type="PROSITE" id="PS00146">
    <property type="entry name" value="BETA_LACTAMASE_A"/>
    <property type="match status" value="1"/>
</dbReference>
<keyword evidence="5" id="KW-1185">Reference proteome</keyword>
<dbReference type="PANTHER" id="PTHR46825">
    <property type="entry name" value="D-ALANYL-D-ALANINE-CARBOXYPEPTIDASE/ENDOPEPTIDASE AMPH"/>
    <property type="match status" value="1"/>
</dbReference>
<protein>
    <submittedName>
        <fullName evidence="4">D-alanyl-D-alanine carboxypeptidase</fullName>
        <ecNumber evidence="4">3.4.16.4</ecNumber>
    </submittedName>
</protein>
<dbReference type="Pfam" id="PF00144">
    <property type="entry name" value="Beta-lactamase"/>
    <property type="match status" value="1"/>
</dbReference>
<dbReference type="InterPro" id="IPR012338">
    <property type="entry name" value="Beta-lactam/transpept-like"/>
</dbReference>
<feature type="compositionally biased region" description="Basic residues" evidence="1">
    <location>
        <begin position="268"/>
        <end position="278"/>
    </location>
</feature>
<comment type="caution">
    <text evidence="4">The sequence shown here is derived from an EMBL/GenBank/DDBJ whole genome shotgun (WGS) entry which is preliminary data.</text>
</comment>